<dbReference type="KEGG" id="vg:15011102"/>
<sequence length="67" mass="8480">MYYEDHELQYHYNNESYTYYKDEMCEHYARDTYTLRDTHNTQDTYEIDDEYARDTCDYVELAYKHYA</sequence>
<evidence type="ECO:0000313" key="1">
    <source>
        <dbReference type="EMBL" id="AGH31697.1"/>
    </source>
</evidence>
<reference evidence="1 2" key="1">
    <citation type="submission" date="2010-10" db="EMBL/GenBank/DDBJ databases">
        <title>The Genome Sequence of Synechococcus phage S-SKS1.</title>
        <authorList>
            <consortium name="The Broad Institute Genome Sequencing Platform"/>
            <person name="Henn M.R."/>
            <person name="Clokie M."/>
            <person name="Levin J."/>
            <person name="Malboeuf C."/>
            <person name="Casali M."/>
            <person name="Russ C."/>
            <person name="Lennon N."/>
            <person name="Chapman S.B."/>
            <person name="Erlich R."/>
            <person name="Young S.K."/>
            <person name="Yandava C."/>
            <person name="Zeng Q."/>
            <person name="Alvarado L."/>
            <person name="Anderson S."/>
            <person name="Berlin A."/>
            <person name="Chen Z."/>
            <person name="Freedman E."/>
            <person name="Gellesch M."/>
            <person name="Goldberg J."/>
            <person name="Green L."/>
            <person name="Griggs A."/>
            <person name="Gujja S."/>
            <person name="Heilman E.R."/>
            <person name="Heiman D."/>
            <person name="Hollinger A."/>
            <person name="Howarth C."/>
            <person name="Larson L."/>
            <person name="Mehta T."/>
            <person name="Pearson M."/>
            <person name="Roberts A."/>
            <person name="Ryan E."/>
            <person name="Saif S."/>
            <person name="Shea T."/>
            <person name="Shenoy N."/>
            <person name="Sisk P."/>
            <person name="Stolte C."/>
            <person name="Sykes S."/>
            <person name="White J."/>
            <person name="Haas B."/>
            <person name="Nusbaum C."/>
            <person name="Birren B."/>
        </authorList>
    </citation>
    <scope>NUCLEOTIDE SEQUENCE [LARGE SCALE GENOMIC DNA]</scope>
</reference>
<gene>
    <name evidence="1" type="ORF">SWZG_00191</name>
</gene>
<proteinExistence type="predicted"/>
<protein>
    <submittedName>
        <fullName evidence="1">Uncharacterized protein</fullName>
    </submittedName>
</protein>
<accession>M4R1S2</accession>
<dbReference type="RefSeq" id="YP_007674549.1">
    <property type="nucleotide sequence ID" value="NC_020851.1"/>
</dbReference>
<dbReference type="GeneID" id="15011102"/>
<name>M4R1S2_9CAUD</name>
<dbReference type="Proteomes" id="UP000201252">
    <property type="component" value="Segment"/>
</dbReference>
<keyword evidence="2" id="KW-1185">Reference proteome</keyword>
<evidence type="ECO:0000313" key="2">
    <source>
        <dbReference type="Proteomes" id="UP000201252"/>
    </source>
</evidence>
<organism evidence="1 2">
    <name type="scientific">Synechococcus phage S-SKS1</name>
    <dbReference type="NCBI Taxonomy" id="754042"/>
    <lineage>
        <taxon>Viruses</taxon>
        <taxon>Duplodnaviria</taxon>
        <taxon>Heunggongvirae</taxon>
        <taxon>Uroviricota</taxon>
        <taxon>Caudoviricetes</taxon>
        <taxon>Llyrvirus</taxon>
        <taxon>Llyrvirus SSKS1</taxon>
    </lineage>
</organism>
<dbReference type="EMBL" id="HQ633071">
    <property type="protein sequence ID" value="AGH31697.1"/>
    <property type="molecule type" value="Genomic_DNA"/>
</dbReference>